<dbReference type="Pfam" id="PF18943">
    <property type="entry name" value="DUF5690"/>
    <property type="match status" value="1"/>
</dbReference>
<dbReference type="OrthoDB" id="182994at2"/>
<feature type="transmembrane region" description="Helical" evidence="1">
    <location>
        <begin position="266"/>
        <end position="288"/>
    </location>
</feature>
<evidence type="ECO:0000313" key="3">
    <source>
        <dbReference type="Proteomes" id="UP000294850"/>
    </source>
</evidence>
<keyword evidence="1" id="KW-0472">Membrane</keyword>
<feature type="transmembrane region" description="Helical" evidence="1">
    <location>
        <begin position="46"/>
        <end position="67"/>
    </location>
</feature>
<dbReference type="AlphaFoldDB" id="A0A4R5DAM2"/>
<dbReference type="EMBL" id="SMFL01000022">
    <property type="protein sequence ID" value="TDE09010.1"/>
    <property type="molecule type" value="Genomic_DNA"/>
</dbReference>
<feature type="transmembrane region" description="Helical" evidence="1">
    <location>
        <begin position="111"/>
        <end position="132"/>
    </location>
</feature>
<evidence type="ECO:0000313" key="2">
    <source>
        <dbReference type="EMBL" id="TDE09010.1"/>
    </source>
</evidence>
<comment type="caution">
    <text evidence="2">The sequence shown here is derived from an EMBL/GenBank/DDBJ whole genome shotgun (WGS) entry which is preliminary data.</text>
</comment>
<feature type="transmembrane region" description="Helical" evidence="1">
    <location>
        <begin position="87"/>
        <end position="105"/>
    </location>
</feature>
<keyword evidence="1" id="KW-1133">Transmembrane helix</keyword>
<feature type="transmembrane region" description="Helical" evidence="1">
    <location>
        <begin position="173"/>
        <end position="200"/>
    </location>
</feature>
<protein>
    <recommendedName>
        <fullName evidence="4">MFS transporter</fullName>
    </recommendedName>
</protein>
<keyword evidence="1" id="KW-0812">Transmembrane</keyword>
<feature type="transmembrane region" description="Helical" evidence="1">
    <location>
        <begin position="221"/>
        <end position="240"/>
    </location>
</feature>
<feature type="transmembrane region" description="Helical" evidence="1">
    <location>
        <begin position="321"/>
        <end position="341"/>
    </location>
</feature>
<feature type="transmembrane region" description="Helical" evidence="1">
    <location>
        <begin position="393"/>
        <end position="416"/>
    </location>
</feature>
<name>A0A4R5DAM2_9BACT</name>
<feature type="transmembrane region" description="Helical" evidence="1">
    <location>
        <begin position="141"/>
        <end position="161"/>
    </location>
</feature>
<dbReference type="Proteomes" id="UP000294850">
    <property type="component" value="Unassembled WGS sequence"/>
</dbReference>
<dbReference type="RefSeq" id="WP_131962424.1">
    <property type="nucleotide sequence ID" value="NZ_SMFL01000022.1"/>
</dbReference>
<sequence>MNIKLRSWLSSSPVFFVAWCIVAAFGAYFCMYAFRKPFAAGTYADYSLWELHYKTVLIVAQVVGYMCSKWMGIKIISELKAASRQKLIIGLIVFAEVALVLFGMVPAPYNFILLFFNGLPLGMVWGVIFSYLEGRRFTEALAMGLSISLIVSSGFLKTIYFQINDFMPDLSEFWLPAIVGLLFLPAFLLFSWMLHAIPAPDAADKKLRSERLPMSSADKRLVVKNYGWGIAAFVFIYMLLSTMRDFRDNFSVEIWNEIQPGWNANIFSTTETIIGLVVLISVACLSFFQSNFKGFVAVQVLIAIGLTTCGASTYAFNNGLIGPFSWMLTLGAGMFMAYTPIQVALYERMIALFRIKANAGFFVYISDAFGYLGSVFLLLYKEFFMKSLQWSQVLIQFSYLLAVLGTCALLFSWIYFVKKSRAAPQAPLLPKRSALC</sequence>
<dbReference type="InterPro" id="IPR043745">
    <property type="entry name" value="DUF5690"/>
</dbReference>
<feature type="transmembrane region" description="Helical" evidence="1">
    <location>
        <begin position="361"/>
        <end position="381"/>
    </location>
</feature>
<organism evidence="2 3">
    <name type="scientific">Dyadobacter psychrotolerans</name>
    <dbReference type="NCBI Taxonomy" id="2541721"/>
    <lineage>
        <taxon>Bacteria</taxon>
        <taxon>Pseudomonadati</taxon>
        <taxon>Bacteroidota</taxon>
        <taxon>Cytophagia</taxon>
        <taxon>Cytophagales</taxon>
        <taxon>Spirosomataceae</taxon>
        <taxon>Dyadobacter</taxon>
    </lineage>
</organism>
<proteinExistence type="predicted"/>
<accession>A0A4R5DAM2</accession>
<keyword evidence="3" id="KW-1185">Reference proteome</keyword>
<gene>
    <name evidence="2" type="ORF">E0F88_31490</name>
</gene>
<evidence type="ECO:0008006" key="4">
    <source>
        <dbReference type="Google" id="ProtNLM"/>
    </source>
</evidence>
<feature type="transmembrane region" description="Helical" evidence="1">
    <location>
        <begin position="12"/>
        <end position="34"/>
    </location>
</feature>
<reference evidence="2 3" key="1">
    <citation type="submission" date="2019-03" db="EMBL/GenBank/DDBJ databases">
        <title>Dyadobacter AR-3-6 sp. nov., isolated from arctic soil.</title>
        <authorList>
            <person name="Chaudhary D.K."/>
        </authorList>
    </citation>
    <scope>NUCLEOTIDE SEQUENCE [LARGE SCALE GENOMIC DNA]</scope>
    <source>
        <strain evidence="2 3">AR-3-6</strain>
    </source>
</reference>
<feature type="transmembrane region" description="Helical" evidence="1">
    <location>
        <begin position="295"/>
        <end position="315"/>
    </location>
</feature>
<evidence type="ECO:0000256" key="1">
    <source>
        <dbReference type="SAM" id="Phobius"/>
    </source>
</evidence>